<evidence type="ECO:0000256" key="3">
    <source>
        <dbReference type="ARBA" id="ARBA00022692"/>
    </source>
</evidence>
<feature type="transmembrane region" description="Helical" evidence="8">
    <location>
        <begin position="305"/>
        <end position="326"/>
    </location>
</feature>
<organism evidence="10 11">
    <name type="scientific">Candidatus Solincola sediminis</name>
    <dbReference type="NCBI Taxonomy" id="1797199"/>
    <lineage>
        <taxon>Bacteria</taxon>
        <taxon>Bacillati</taxon>
        <taxon>Actinomycetota</taxon>
        <taxon>Candidatus Geothermincolia</taxon>
        <taxon>Candidatus Geothermincolales</taxon>
        <taxon>Candidatus Geothermincolaceae</taxon>
        <taxon>Candidatus Solincola</taxon>
    </lineage>
</organism>
<evidence type="ECO:0000256" key="1">
    <source>
        <dbReference type="ARBA" id="ARBA00004651"/>
    </source>
</evidence>
<keyword evidence="8 9" id="KW-0813">Transport</keyword>
<proteinExistence type="inferred from homology"/>
<feature type="transmembrane region" description="Helical" evidence="8">
    <location>
        <begin position="111"/>
        <end position="134"/>
    </location>
</feature>
<feature type="transmembrane region" description="Helical" evidence="8">
    <location>
        <begin position="470"/>
        <end position="489"/>
    </location>
</feature>
<comment type="pathway">
    <text evidence="8">Cell wall biogenesis; peptidoglycan biosynthesis.</text>
</comment>
<feature type="transmembrane region" description="Helical" evidence="8">
    <location>
        <begin position="262"/>
        <end position="285"/>
    </location>
</feature>
<evidence type="ECO:0000256" key="9">
    <source>
        <dbReference type="PIRNR" id="PIRNR002869"/>
    </source>
</evidence>
<reference evidence="10 11" key="1">
    <citation type="journal article" date="2016" name="Nat. Commun.">
        <title>Thousands of microbial genomes shed light on interconnected biogeochemical processes in an aquifer system.</title>
        <authorList>
            <person name="Anantharaman K."/>
            <person name="Brown C.T."/>
            <person name="Hug L.A."/>
            <person name="Sharon I."/>
            <person name="Castelle C.J."/>
            <person name="Probst A.J."/>
            <person name="Thomas B.C."/>
            <person name="Singh A."/>
            <person name="Wilkins M.J."/>
            <person name="Karaoz U."/>
            <person name="Brodie E.L."/>
            <person name="Williams K.H."/>
            <person name="Hubbard S.S."/>
            <person name="Banfield J.F."/>
        </authorList>
    </citation>
    <scope>NUCLEOTIDE SEQUENCE [LARGE SCALE GENOMIC DNA]</scope>
</reference>
<comment type="subcellular location">
    <subcellularLocation>
        <location evidence="1 8">Cell membrane</location>
        <topology evidence="1 8">Multi-pass membrane protein</topology>
    </subcellularLocation>
</comment>
<dbReference type="PANTHER" id="PTHR47019">
    <property type="entry name" value="LIPID II FLIPPASE MURJ"/>
    <property type="match status" value="1"/>
</dbReference>
<comment type="function">
    <text evidence="8 9">Involved in peptidoglycan biosynthesis. Transports lipid-linked peptidoglycan precursors from the inner to the outer leaflet of the cytoplasmic membrane.</text>
</comment>
<feature type="transmembrane region" description="Helical" evidence="8">
    <location>
        <begin position="35"/>
        <end position="53"/>
    </location>
</feature>
<comment type="caution">
    <text evidence="10">The sequence shown here is derived from an EMBL/GenBank/DDBJ whole genome shotgun (WGS) entry which is preliminary data.</text>
</comment>
<dbReference type="HAMAP" id="MF_02078">
    <property type="entry name" value="MurJ_MviN"/>
    <property type="match status" value="1"/>
</dbReference>
<evidence type="ECO:0000256" key="6">
    <source>
        <dbReference type="ARBA" id="ARBA00022989"/>
    </source>
</evidence>
<keyword evidence="6 8" id="KW-1133">Transmembrane helix</keyword>
<keyword evidence="7 8" id="KW-0472">Membrane</keyword>
<sequence>MAEGMDLSYKDKPEVFARNAAVMATGTAISRITGFLRYAALAYVLGLTLQFGKTNLPSTYNLANSMPNMVFDLVMGGIIASLFIPVFVEYLSTRSRDEAWHIASSVTNISLIVLVAVTVIGIFISPLIIRLMTIFGSYSAGDVTTEVIRDQATFFLRFFMPQIIFYGLSAIFAGLLNSHRHFTAPAFAPIANNVFVILTVILFALLPGPRDNSLHLWVLGVGTTLGVAVQALAQVPMLFRIGVRYTPVVDLKHPAIRKIGRLAVPLIAYILLWQVGTWFIFALAIQVDGGVPAYQYAQMFFQLPYGIFAVSIITAIFPAMSEYAALKKWPKFKETMNLGIRSTILIIVPACVIYLTLNQTIIRFLLQHGFFHAGDTQLLASVLFFMALGLIPYSVDMLLTKTFYSLQDTRTPMIINCFVVAINMGANYLFFHLMGVKGLALAFAVAYFFSMLIDGTVLRFRLGRIEGRRILTTAAKTIAAAAVMASVTYGARYGIEQIFIAESIWRDLLALLVPLLLGVFAFVAMARLLRVEELPGLMATVLSYARKLRHPGPILTKKENNVTED</sequence>
<dbReference type="EMBL" id="MELK01000054">
    <property type="protein sequence ID" value="OFW55411.1"/>
    <property type="molecule type" value="Genomic_DNA"/>
</dbReference>
<gene>
    <name evidence="8" type="primary">murJ</name>
    <name evidence="10" type="ORF">A2Y75_09850</name>
</gene>
<dbReference type="NCBIfam" id="TIGR01695">
    <property type="entry name" value="murJ_mviN"/>
    <property type="match status" value="1"/>
</dbReference>
<keyword evidence="3 8" id="KW-0812">Transmembrane</keyword>
<dbReference type="UniPathway" id="UPA00219"/>
<dbReference type="Pfam" id="PF03023">
    <property type="entry name" value="MurJ"/>
    <property type="match status" value="1"/>
</dbReference>
<evidence type="ECO:0000313" key="10">
    <source>
        <dbReference type="EMBL" id="OFW55411.1"/>
    </source>
</evidence>
<evidence type="ECO:0000256" key="8">
    <source>
        <dbReference type="HAMAP-Rule" id="MF_02078"/>
    </source>
</evidence>
<keyword evidence="2 8" id="KW-1003">Cell membrane</keyword>
<dbReference type="PIRSF" id="PIRSF002869">
    <property type="entry name" value="MviN"/>
    <property type="match status" value="1"/>
</dbReference>
<dbReference type="GO" id="GO:0015648">
    <property type="term" value="F:lipid-linked peptidoglycan transporter activity"/>
    <property type="evidence" value="ECO:0007669"/>
    <property type="project" value="UniProtKB-UniRule"/>
</dbReference>
<keyword evidence="4 8" id="KW-0133">Cell shape</keyword>
<keyword evidence="8 9" id="KW-0961">Cell wall biogenesis/degradation</keyword>
<dbReference type="GO" id="GO:0034204">
    <property type="term" value="P:lipid translocation"/>
    <property type="evidence" value="ECO:0007669"/>
    <property type="project" value="TreeGrafter"/>
</dbReference>
<dbReference type="GO" id="GO:0071555">
    <property type="term" value="P:cell wall organization"/>
    <property type="evidence" value="ECO:0007669"/>
    <property type="project" value="UniProtKB-UniRule"/>
</dbReference>
<feature type="transmembrane region" description="Helical" evidence="8">
    <location>
        <begin position="73"/>
        <end position="91"/>
    </location>
</feature>
<keyword evidence="5 8" id="KW-0573">Peptidoglycan synthesis</keyword>
<evidence type="ECO:0000256" key="4">
    <source>
        <dbReference type="ARBA" id="ARBA00022960"/>
    </source>
</evidence>
<evidence type="ECO:0000256" key="7">
    <source>
        <dbReference type="ARBA" id="ARBA00023136"/>
    </source>
</evidence>
<dbReference type="Proteomes" id="UP000177876">
    <property type="component" value="Unassembled WGS sequence"/>
</dbReference>
<dbReference type="InterPro" id="IPR004268">
    <property type="entry name" value="MurJ"/>
</dbReference>
<name>A0A1F2WEZ8_9ACTN</name>
<feature type="transmembrane region" description="Helical" evidence="8">
    <location>
        <begin position="509"/>
        <end position="529"/>
    </location>
</feature>
<feature type="transmembrane region" description="Helical" evidence="8">
    <location>
        <begin position="439"/>
        <end position="458"/>
    </location>
</feature>
<dbReference type="PANTHER" id="PTHR47019:SF1">
    <property type="entry name" value="LIPID II FLIPPASE MURJ"/>
    <property type="match status" value="1"/>
</dbReference>
<evidence type="ECO:0000256" key="2">
    <source>
        <dbReference type="ARBA" id="ARBA00022475"/>
    </source>
</evidence>
<dbReference type="GO" id="GO:0005886">
    <property type="term" value="C:plasma membrane"/>
    <property type="evidence" value="ECO:0007669"/>
    <property type="project" value="UniProtKB-SubCell"/>
</dbReference>
<accession>A0A1F2WEZ8</accession>
<dbReference type="PRINTS" id="PR01806">
    <property type="entry name" value="VIRFACTRMVIN"/>
</dbReference>
<feature type="transmembrane region" description="Helical" evidence="8">
    <location>
        <begin position="411"/>
        <end position="433"/>
    </location>
</feature>
<comment type="similarity">
    <text evidence="8 9">Belongs to the MurJ/MviN family.</text>
</comment>
<dbReference type="GO" id="GO:0009252">
    <property type="term" value="P:peptidoglycan biosynthetic process"/>
    <property type="evidence" value="ECO:0007669"/>
    <property type="project" value="UniProtKB-UniRule"/>
</dbReference>
<feature type="transmembrane region" description="Helical" evidence="8">
    <location>
        <begin position="214"/>
        <end position="241"/>
    </location>
</feature>
<evidence type="ECO:0000256" key="5">
    <source>
        <dbReference type="ARBA" id="ARBA00022984"/>
    </source>
</evidence>
<feature type="transmembrane region" description="Helical" evidence="8">
    <location>
        <begin position="338"/>
        <end position="357"/>
    </location>
</feature>
<dbReference type="GO" id="GO:0008360">
    <property type="term" value="P:regulation of cell shape"/>
    <property type="evidence" value="ECO:0007669"/>
    <property type="project" value="UniProtKB-UniRule"/>
</dbReference>
<protein>
    <recommendedName>
        <fullName evidence="8">Probable lipid II flippase MurJ</fullName>
    </recommendedName>
</protein>
<feature type="transmembrane region" description="Helical" evidence="8">
    <location>
        <begin position="187"/>
        <end position="208"/>
    </location>
</feature>
<dbReference type="InterPro" id="IPR051050">
    <property type="entry name" value="Lipid_II_flippase_MurJ/MviN"/>
</dbReference>
<dbReference type="CDD" id="cd13123">
    <property type="entry name" value="MATE_MurJ_like"/>
    <property type="match status" value="1"/>
</dbReference>
<feature type="transmembrane region" description="Helical" evidence="8">
    <location>
        <begin position="377"/>
        <end position="399"/>
    </location>
</feature>
<dbReference type="STRING" id="1797197.A2Y75_09850"/>
<feature type="transmembrane region" description="Helical" evidence="8">
    <location>
        <begin position="154"/>
        <end position="175"/>
    </location>
</feature>
<dbReference type="AlphaFoldDB" id="A0A1F2WEZ8"/>
<evidence type="ECO:0000313" key="11">
    <source>
        <dbReference type="Proteomes" id="UP000177876"/>
    </source>
</evidence>